<dbReference type="EMBL" id="CAJVPU010035102">
    <property type="protein sequence ID" value="CAG8727027.1"/>
    <property type="molecule type" value="Genomic_DNA"/>
</dbReference>
<keyword evidence="2" id="KW-1185">Reference proteome</keyword>
<feature type="non-terminal residue" evidence="1">
    <location>
        <position position="1"/>
    </location>
</feature>
<organism evidence="1 2">
    <name type="scientific">Dentiscutata heterogama</name>
    <dbReference type="NCBI Taxonomy" id="1316150"/>
    <lineage>
        <taxon>Eukaryota</taxon>
        <taxon>Fungi</taxon>
        <taxon>Fungi incertae sedis</taxon>
        <taxon>Mucoromycota</taxon>
        <taxon>Glomeromycotina</taxon>
        <taxon>Glomeromycetes</taxon>
        <taxon>Diversisporales</taxon>
        <taxon>Gigasporaceae</taxon>
        <taxon>Dentiscutata</taxon>
    </lineage>
</organism>
<evidence type="ECO:0000313" key="2">
    <source>
        <dbReference type="Proteomes" id="UP000789702"/>
    </source>
</evidence>
<sequence length="97" mass="11425">GPLEKAQRKTNLIIKVKSTQKHNRIVQDYEREYNHMNDGELVSNDFNNNLNNDQDDSHNSKNKDNVSTSSERSSGSEMWLYFDKRQWHNQTIMAALR</sequence>
<name>A0ACA9PW65_9GLOM</name>
<reference evidence="1" key="1">
    <citation type="submission" date="2021-06" db="EMBL/GenBank/DDBJ databases">
        <authorList>
            <person name="Kallberg Y."/>
            <person name="Tangrot J."/>
            <person name="Rosling A."/>
        </authorList>
    </citation>
    <scope>NUCLEOTIDE SEQUENCE</scope>
    <source>
        <strain evidence="1">IL203A</strain>
    </source>
</reference>
<evidence type="ECO:0000313" key="1">
    <source>
        <dbReference type="EMBL" id="CAG8727027.1"/>
    </source>
</evidence>
<dbReference type="Proteomes" id="UP000789702">
    <property type="component" value="Unassembled WGS sequence"/>
</dbReference>
<proteinExistence type="predicted"/>
<feature type="non-terminal residue" evidence="1">
    <location>
        <position position="97"/>
    </location>
</feature>
<gene>
    <name evidence="1" type="ORF">DHETER_LOCUS13204</name>
</gene>
<protein>
    <submittedName>
        <fullName evidence="1">16372_t:CDS:1</fullName>
    </submittedName>
</protein>
<accession>A0ACA9PW65</accession>
<comment type="caution">
    <text evidence="1">The sequence shown here is derived from an EMBL/GenBank/DDBJ whole genome shotgun (WGS) entry which is preliminary data.</text>
</comment>